<reference evidence="1 2" key="1">
    <citation type="journal article" date="2013" name="Proc. Natl. Acad. Sci. U.S.A.">
        <title>Genome of Phaeocystis globosa virus PgV-16T highlights the common ancestry of the largest known DNA viruses infecting eukaryotes.</title>
        <authorList>
            <person name="Santini S."/>
            <person name="Jeudy S."/>
            <person name="Bartoli J."/>
            <person name="Poirot O."/>
            <person name="Lescot M."/>
            <person name="Abergel C."/>
            <person name="Barbe V."/>
            <person name="Wommack K.E."/>
            <person name="Noordeloos A.A."/>
            <person name="Brussaard C.P."/>
            <person name="Claverie J.M."/>
        </authorList>
    </citation>
    <scope>NUCLEOTIDE SEQUENCE [LARGE SCALE GENOMIC DNA]</scope>
    <source>
        <strain evidence="1 2">16T</strain>
    </source>
</reference>
<keyword evidence="1" id="KW-0240">DNA-directed RNA polymerase</keyword>
<keyword evidence="1" id="KW-0804">Transcription</keyword>
<sequence>MTSHENKKPSKIIGIQFSLLSPHEIQKGSVAEIVNRDTYINNKPVLGGLFDPRMGILEPGFICPTDGLDYIQTPGYFGHINLARPVFYIQYLTTIMKILRCVCIKCSKLLIDKDKYSYLLNCNSDERWNKVFALASKKKRCGECCKNGCGCLQPKLKKEGLATLIAEWNEKEEEIKNYEFSKDDGTGKLIMKLIPEIVIKILRKISDEDVNFMGFSSIWSRPEWMICQTMAVPPPAVRPSVKHDSQQRSEDDLTHIIVNIIKANKTLQEKIEQNANSNVIDDWSTVLQYYVATLVDNKIPGVAAVAQRSGRPLKAIKDRLNGKGGRVRGNLMGKRVDFSARSVITPDPNLSISELGVPLKIAKNLTKPVTVNSRNKQYLMTFIKNGPDVYPGAKIYEKKNGDCISLRYVDRDSIVLEDGDKVHRHVLNGDPVLFNRQPTLHRMSMMCHKARVMMQGDTFRMNVADTKPYNADFDGDEMNLHMPQDEESETELRLLATVKNNIISPANNKSIVGIFQDSLLSTYLFSREDITFDSRTAMNLLMHHKKIDLNAIDFTKDRISSFEILSQILPNFSLKYKTKRFKDDDDYKTSNNVLEINNGTIVRGHIEKGILGDTTRGLLQRIYNDFGVDASQEFIDSLQDIVTEYMKIHGYSVGISDLIADKDTNQKIVEVITQKKSEVKSLIDETHLGIFENKTGKPNVEEFETQVNNILNKASFEAGKLGRTNLDKNNRFVIMVNAGSKGSDLNISQMISCLGQQNVDGKRIPYGYENRTLPHFTKFDDSPEARGFVESSFIGGLRPEELFFHAMGGRVGLIDTAVKTSTTGYIQRRLIKSMEDIMIGYDMTVRNNKNKIIQYSYGDDGIDPIKVESQGLGFITMTIEEIYGHYQMPTDKTKDSVYATLYTKTAYTRFNKEKTAMDKKCKEYIDYIIEARKVIVEKVLKNIFKGTVNLPVSFVNIINNIAGNQEENVIVDITPLELFKMIEENMEKLNKIYYCKPSELFKILYYYYLSPKELIMHKKLTKKSVEVLLLTINNAYKKSIVAPGEMVGMIAAQSIGEPTTQLTLNTFHFAGVASKSNVTRGVPRIEEILSLSENTKNPSCTIYLNEQDRYDQNKAKQYINSLEHTKLREIVDAIEICYDPDDLKTLIKKDEALMKEYGEFEELLDDCKTTLHAPKDKSKWILRLEMNKAEMLDKNITMEDIHFALGNSYNNISCVYNDYNSDNLVFRIRLNKNIQALKKKKASSTPETLDQSDEIYILKNLQDELLDTLILRGIKNIDKVLLRKITDNFEEIDLKYIKKEVWVLDTVGTNLIDILALEFIDKTKTYTTDIMEIYNVLGVEAGRQAIFNEFSEAIEFDGAYINYHHLTMLADRMCCNDKMVSIFRHGINNDDVGPIAKASFEETPEMFLKAARHGELDAMRGVSANIMCGQEGYYGTSSFKLLVDMDKMMTNKPKPEDTDELTKKDMADKLFKELDSSPDESECSTNNLVIDSLVPSMKAVNMGETDDYDLEF</sequence>
<evidence type="ECO:0000313" key="1">
    <source>
        <dbReference type="EMBL" id="AGM15574.1"/>
    </source>
</evidence>
<keyword evidence="2" id="KW-1185">Reference proteome</keyword>
<accession>A0AC59EXA9</accession>
<dbReference type="EMBL" id="KC662249">
    <property type="protein sequence ID" value="AGM15574.1"/>
    <property type="molecule type" value="Genomic_DNA"/>
</dbReference>
<name>A0AC59EXA9_9VIRU</name>
<evidence type="ECO:0000313" key="2">
    <source>
        <dbReference type="Proteomes" id="UP000204225"/>
    </source>
</evidence>
<dbReference type="Proteomes" id="UP000204225">
    <property type="component" value="Segment"/>
</dbReference>
<proteinExistence type="predicted"/>
<organism evidence="1 2">
    <name type="scientific">Phaeocystis globosa virus PgV-16T</name>
    <dbReference type="NCBI Taxonomy" id="3071227"/>
    <lineage>
        <taxon>Viruses</taxon>
        <taxon>Varidnaviria</taxon>
        <taxon>Bamfordvirae</taxon>
        <taxon>Nucleocytoviricota</taxon>
        <taxon>Megaviricetes</taxon>
        <taxon>Imitervirales</taxon>
        <taxon>Mesomimiviridae</taxon>
        <taxon>Tethysvirus</taxon>
        <taxon>Tethysvirus hollandense</taxon>
    </lineage>
</organism>
<gene>
    <name evidence="1" type="ORF">PGCG_00263</name>
</gene>
<protein>
    <submittedName>
        <fullName evidence="1">DNA-directed RNA polymerase II subunit RPB1</fullName>
    </submittedName>
</protein>